<evidence type="ECO:0000313" key="2">
    <source>
        <dbReference type="Proteomes" id="UP000003835"/>
    </source>
</evidence>
<dbReference type="EMBL" id="DS989844">
    <property type="protein sequence ID" value="EDX77090.1"/>
    <property type="molecule type" value="Genomic_DNA"/>
</dbReference>
<dbReference type="STRING" id="118168.MC7420_227"/>
<organism evidence="1 2">
    <name type="scientific">Coleofasciculus chthonoplastes PCC 7420</name>
    <dbReference type="NCBI Taxonomy" id="118168"/>
    <lineage>
        <taxon>Bacteria</taxon>
        <taxon>Bacillati</taxon>
        <taxon>Cyanobacteriota</taxon>
        <taxon>Cyanophyceae</taxon>
        <taxon>Coleofasciculales</taxon>
        <taxon>Coleofasciculaceae</taxon>
        <taxon>Coleofasciculus</taxon>
    </lineage>
</organism>
<keyword evidence="2" id="KW-1185">Reference proteome</keyword>
<dbReference type="HOGENOM" id="CLU_1084664_0_0_3"/>
<sequence length="256" mass="29272">MTSTPYIAMPNSPSDEELQQTLRNYLENWAKENLPEFSELSEDTSAETLEEITKSLEQLADTEFEAITQDATGEFIDAIEATFQDWAKTAREELDPDGAGNQLIYKAMLNFFEADDWPLVEDEDEPILYMNFQGENGQWHCLAKAREAEDQCVFYSLYPEAVPEDKRSTLAEFLTRANYGMILGNFELDFDDGEIRYKTSIDVEGDRLTPTLVQNLVYTNVMTMDQYLPGILAILEQNLTAKDALELVEKQLETHE</sequence>
<evidence type="ECO:0000313" key="1">
    <source>
        <dbReference type="EMBL" id="EDX77090.1"/>
    </source>
</evidence>
<dbReference type="Proteomes" id="UP000003835">
    <property type="component" value="Unassembled WGS sequence"/>
</dbReference>
<dbReference type="InterPro" id="IPR019660">
    <property type="entry name" value="Put_sensory_transdc_reg_YbjN"/>
</dbReference>
<dbReference type="eggNOG" id="COG5465">
    <property type="taxonomic scope" value="Bacteria"/>
</dbReference>
<evidence type="ECO:0008006" key="3">
    <source>
        <dbReference type="Google" id="ProtNLM"/>
    </source>
</evidence>
<gene>
    <name evidence="1" type="ORF">MC7420_227</name>
</gene>
<dbReference type="CDD" id="cd17033">
    <property type="entry name" value="DR1245-like"/>
    <property type="match status" value="1"/>
</dbReference>
<proteinExistence type="predicted"/>
<accession>B4VL68</accession>
<dbReference type="OrthoDB" id="5192220at2"/>
<protein>
    <recommendedName>
        <fullName evidence="3">YbjN domain-containing protein</fullName>
    </recommendedName>
</protein>
<reference evidence="1 2" key="1">
    <citation type="submission" date="2008-07" db="EMBL/GenBank/DDBJ databases">
        <authorList>
            <person name="Tandeau de Marsac N."/>
            <person name="Ferriera S."/>
            <person name="Johnson J."/>
            <person name="Kravitz S."/>
            <person name="Beeson K."/>
            <person name="Sutton G."/>
            <person name="Rogers Y.-H."/>
            <person name="Friedman R."/>
            <person name="Frazier M."/>
            <person name="Venter J.C."/>
        </authorList>
    </citation>
    <scope>NUCLEOTIDE SEQUENCE [LARGE SCALE GENOMIC DNA]</scope>
    <source>
        <strain evidence="1 2">PCC 7420</strain>
    </source>
</reference>
<dbReference type="Pfam" id="PF10722">
    <property type="entry name" value="YbjN"/>
    <property type="match status" value="1"/>
</dbReference>
<dbReference type="AlphaFoldDB" id="B4VL68"/>
<name>B4VL68_9CYAN</name>